<dbReference type="STRING" id="665467.SAMN02982931_03560"/>
<sequence>MESYVYGVRRALPPEFQEFNDLKHTAILSIDMHQGHLADTPDCPCPAPRGREIIAPVDEFHASARKTGVPVIHIRSVLRKNGVDDIKGVKSAWRMTFPLHVGDIPNADEHAIEGSRWTEFVTEVGPDDLVVSGKKRLSPFFATDLDFLLRQMGTKVVVIDGGMTDCCILNAAFDASNLGYRVIVARDLVRGTDEHLEDAALAMVSLHLGLVMDAADIDAMWRDGVAG</sequence>
<organism evidence="3 4">
    <name type="scientific">Bauldia litoralis</name>
    <dbReference type="NCBI Taxonomy" id="665467"/>
    <lineage>
        <taxon>Bacteria</taxon>
        <taxon>Pseudomonadati</taxon>
        <taxon>Pseudomonadota</taxon>
        <taxon>Alphaproteobacteria</taxon>
        <taxon>Hyphomicrobiales</taxon>
        <taxon>Kaistiaceae</taxon>
        <taxon>Bauldia</taxon>
    </lineage>
</organism>
<accession>A0A1G6DL43</accession>
<evidence type="ECO:0000313" key="4">
    <source>
        <dbReference type="Proteomes" id="UP000199071"/>
    </source>
</evidence>
<keyword evidence="4" id="KW-1185">Reference proteome</keyword>
<dbReference type="PANTHER" id="PTHR43540">
    <property type="entry name" value="PEROXYUREIDOACRYLATE/UREIDOACRYLATE AMIDOHYDROLASE-RELATED"/>
    <property type="match status" value="1"/>
</dbReference>
<protein>
    <submittedName>
        <fullName evidence="3">Nicotinamidase-related amidase</fullName>
    </submittedName>
</protein>
<dbReference type="EMBL" id="FMXQ01000007">
    <property type="protein sequence ID" value="SDB45904.1"/>
    <property type="molecule type" value="Genomic_DNA"/>
</dbReference>
<dbReference type="PANTHER" id="PTHR43540:SF6">
    <property type="entry name" value="ISOCHORISMATASE-LIKE DOMAIN-CONTAINING PROTEIN"/>
    <property type="match status" value="1"/>
</dbReference>
<dbReference type="SUPFAM" id="SSF52499">
    <property type="entry name" value="Isochorismatase-like hydrolases"/>
    <property type="match status" value="1"/>
</dbReference>
<evidence type="ECO:0000259" key="2">
    <source>
        <dbReference type="Pfam" id="PF00857"/>
    </source>
</evidence>
<dbReference type="InterPro" id="IPR036380">
    <property type="entry name" value="Isochorismatase-like_sf"/>
</dbReference>
<name>A0A1G6DL43_9HYPH</name>
<dbReference type="Pfam" id="PF00857">
    <property type="entry name" value="Isochorismatase"/>
    <property type="match status" value="1"/>
</dbReference>
<dbReference type="AlphaFoldDB" id="A0A1G6DL43"/>
<dbReference type="GO" id="GO:0016787">
    <property type="term" value="F:hydrolase activity"/>
    <property type="evidence" value="ECO:0007669"/>
    <property type="project" value="UniProtKB-KW"/>
</dbReference>
<keyword evidence="1" id="KW-0378">Hydrolase</keyword>
<dbReference type="OrthoDB" id="9811489at2"/>
<reference evidence="3 4" key="1">
    <citation type="submission" date="2016-10" db="EMBL/GenBank/DDBJ databases">
        <authorList>
            <person name="de Groot N.N."/>
        </authorList>
    </citation>
    <scope>NUCLEOTIDE SEQUENCE [LARGE SCALE GENOMIC DNA]</scope>
    <source>
        <strain evidence="3 4">ATCC 35022</strain>
    </source>
</reference>
<dbReference type="InterPro" id="IPR050272">
    <property type="entry name" value="Isochorismatase-like_hydrls"/>
</dbReference>
<dbReference type="Gene3D" id="3.40.50.850">
    <property type="entry name" value="Isochorismatase-like"/>
    <property type="match status" value="1"/>
</dbReference>
<dbReference type="InterPro" id="IPR000868">
    <property type="entry name" value="Isochorismatase-like_dom"/>
</dbReference>
<dbReference type="Proteomes" id="UP000199071">
    <property type="component" value="Unassembled WGS sequence"/>
</dbReference>
<evidence type="ECO:0000313" key="3">
    <source>
        <dbReference type="EMBL" id="SDB45904.1"/>
    </source>
</evidence>
<gene>
    <name evidence="3" type="ORF">SAMN02982931_03560</name>
</gene>
<feature type="domain" description="Isochorismatase-like" evidence="2">
    <location>
        <begin position="25"/>
        <end position="216"/>
    </location>
</feature>
<dbReference type="CDD" id="cd00431">
    <property type="entry name" value="cysteine_hydrolases"/>
    <property type="match status" value="1"/>
</dbReference>
<proteinExistence type="predicted"/>
<dbReference type="RefSeq" id="WP_090878381.1">
    <property type="nucleotide sequence ID" value="NZ_FMXQ01000007.1"/>
</dbReference>
<evidence type="ECO:0000256" key="1">
    <source>
        <dbReference type="ARBA" id="ARBA00022801"/>
    </source>
</evidence>